<evidence type="ECO:0000313" key="2">
    <source>
        <dbReference type="Proteomes" id="UP001057452"/>
    </source>
</evidence>
<protein>
    <submittedName>
        <fullName evidence="1">Uncharacterized protein</fullName>
    </submittedName>
</protein>
<sequence length="153" mass="16428">RGALILVEKLVGVSLSSRPALPSAGTSALLNAIDYVMQVKAKWASLAERGAVVEGEVSLTPSDVRVKITQPLHRLGEPPNLIKAPPLRRRAPGVDGRKEESLANGQEPGLCFTVPAEKLFYGPFSRTLVSGVRSEYSRSTDVSLSFHPSLLII</sequence>
<dbReference type="EMBL" id="CM043787">
    <property type="protein sequence ID" value="KAI4829982.1"/>
    <property type="molecule type" value="Genomic_DNA"/>
</dbReference>
<accession>A0ACB9XSB7</accession>
<reference evidence="1" key="1">
    <citation type="submission" date="2022-05" db="EMBL/GenBank/DDBJ databases">
        <title>Chromosome-level genome of Chaenocephalus aceratus.</title>
        <authorList>
            <person name="Park H."/>
        </authorList>
    </citation>
    <scope>NUCLEOTIDE SEQUENCE</scope>
    <source>
        <strain evidence="1">KU_202001</strain>
    </source>
</reference>
<keyword evidence="2" id="KW-1185">Reference proteome</keyword>
<dbReference type="Proteomes" id="UP001057452">
    <property type="component" value="Chromosome 3"/>
</dbReference>
<feature type="non-terminal residue" evidence="1">
    <location>
        <position position="153"/>
    </location>
</feature>
<proteinExistence type="predicted"/>
<organism evidence="1 2">
    <name type="scientific">Chaenocephalus aceratus</name>
    <name type="common">Blackfin icefish</name>
    <name type="synonym">Chaenichthys aceratus</name>
    <dbReference type="NCBI Taxonomy" id="36190"/>
    <lineage>
        <taxon>Eukaryota</taxon>
        <taxon>Metazoa</taxon>
        <taxon>Chordata</taxon>
        <taxon>Craniata</taxon>
        <taxon>Vertebrata</taxon>
        <taxon>Euteleostomi</taxon>
        <taxon>Actinopterygii</taxon>
        <taxon>Neopterygii</taxon>
        <taxon>Teleostei</taxon>
        <taxon>Neoteleostei</taxon>
        <taxon>Acanthomorphata</taxon>
        <taxon>Eupercaria</taxon>
        <taxon>Perciformes</taxon>
        <taxon>Notothenioidei</taxon>
        <taxon>Channichthyidae</taxon>
        <taxon>Chaenocephalus</taxon>
    </lineage>
</organism>
<comment type="caution">
    <text evidence="1">The sequence shown here is derived from an EMBL/GenBank/DDBJ whole genome shotgun (WGS) entry which is preliminary data.</text>
</comment>
<gene>
    <name evidence="1" type="ORF">KUCAC02_001641</name>
</gene>
<evidence type="ECO:0000313" key="1">
    <source>
        <dbReference type="EMBL" id="KAI4829982.1"/>
    </source>
</evidence>
<name>A0ACB9XSB7_CHAAC</name>
<feature type="non-terminal residue" evidence="1">
    <location>
        <position position="1"/>
    </location>
</feature>